<dbReference type="Proteomes" id="UP000482084">
    <property type="component" value="Unassembled WGS sequence"/>
</dbReference>
<sequence length="74" mass="8755">MYDSMPKLTFLGRYRAYDLYYNPLNRRIICERDTDLATVLFDVPSYTVARNWGASDEDISRLRSHLSQRHHDGT</sequence>
<gene>
    <name evidence="1" type="ORF">DSM100688_0315</name>
</gene>
<name>A0A6L4X2M3_9BIFI</name>
<accession>A0A6L4X2M3</accession>
<proteinExistence type="predicted"/>
<protein>
    <submittedName>
        <fullName evidence="1">Uncharacterized protein</fullName>
    </submittedName>
</protein>
<dbReference type="EMBL" id="WBSM01000001">
    <property type="protein sequence ID" value="KAB8289235.1"/>
    <property type="molecule type" value="Genomic_DNA"/>
</dbReference>
<evidence type="ECO:0000313" key="1">
    <source>
        <dbReference type="EMBL" id="KAB8289235.1"/>
    </source>
</evidence>
<evidence type="ECO:0000313" key="2">
    <source>
        <dbReference type="Proteomes" id="UP000482084"/>
    </source>
</evidence>
<keyword evidence="2" id="KW-1185">Reference proteome</keyword>
<organism evidence="1 2">
    <name type="scientific">Bifidobacterium ramosum</name>
    <dbReference type="NCBI Taxonomy" id="1798158"/>
    <lineage>
        <taxon>Bacteria</taxon>
        <taxon>Bacillati</taxon>
        <taxon>Actinomycetota</taxon>
        <taxon>Actinomycetes</taxon>
        <taxon>Bifidobacteriales</taxon>
        <taxon>Bifidobacteriaceae</taxon>
        <taxon>Bifidobacterium</taxon>
    </lineage>
</organism>
<dbReference type="AlphaFoldDB" id="A0A6L4X2M3"/>
<reference evidence="1 2" key="1">
    <citation type="submission" date="2019-10" db="EMBL/GenBank/DDBJ databases">
        <title>Characterization of the phylogenetic diversity of two novel species belonging to the genus Bifidobacterium: Bifidobacterium cebidarum sp. nov. and Bifidobacterium leontopitheci sp. nov.</title>
        <authorList>
            <person name="Lugli G.A."/>
            <person name="Duranti S."/>
            <person name="Milani C."/>
            <person name="Turroni F."/>
            <person name="Ventura M."/>
        </authorList>
    </citation>
    <scope>NUCLEOTIDE SEQUENCE [LARGE SCALE GENOMIC DNA]</scope>
    <source>
        <strain evidence="1 2">DSM 100688</strain>
    </source>
</reference>
<comment type="caution">
    <text evidence="1">The sequence shown here is derived from an EMBL/GenBank/DDBJ whole genome shotgun (WGS) entry which is preliminary data.</text>
</comment>